<evidence type="ECO:0000313" key="2">
    <source>
        <dbReference type="EMBL" id="KAK7085343.1"/>
    </source>
</evidence>
<feature type="compositionally biased region" description="Basic and acidic residues" evidence="1">
    <location>
        <begin position="47"/>
        <end position="69"/>
    </location>
</feature>
<feature type="region of interest" description="Disordered" evidence="1">
    <location>
        <begin position="1"/>
        <end position="161"/>
    </location>
</feature>
<name>A0AAN9AE29_HALRR</name>
<dbReference type="Proteomes" id="UP001381693">
    <property type="component" value="Unassembled WGS sequence"/>
</dbReference>
<dbReference type="EMBL" id="JAXCGZ010001143">
    <property type="protein sequence ID" value="KAK7085343.1"/>
    <property type="molecule type" value="Genomic_DNA"/>
</dbReference>
<comment type="caution">
    <text evidence="2">The sequence shown here is derived from an EMBL/GenBank/DDBJ whole genome shotgun (WGS) entry which is preliminary data.</text>
</comment>
<sequence length="161" mass="18356">MNAKHREVVTKERNARILAERKAEEEAAKRLASQDDKKWQQDLQSQYHEEQERAKRAEMMRMERKKEAESLIGHRTHSTRAIFECGSATSQKSDLSRPPPRKLKEFKPTNDSERVENNDTAAPVLPNRGVTARWPPANTTTNATAVNITAQKDVTSPSHIK</sequence>
<dbReference type="AlphaFoldDB" id="A0AAN9AE29"/>
<organism evidence="2 3">
    <name type="scientific">Halocaridina rubra</name>
    <name type="common">Hawaiian red shrimp</name>
    <dbReference type="NCBI Taxonomy" id="373956"/>
    <lineage>
        <taxon>Eukaryota</taxon>
        <taxon>Metazoa</taxon>
        <taxon>Ecdysozoa</taxon>
        <taxon>Arthropoda</taxon>
        <taxon>Crustacea</taxon>
        <taxon>Multicrustacea</taxon>
        <taxon>Malacostraca</taxon>
        <taxon>Eumalacostraca</taxon>
        <taxon>Eucarida</taxon>
        <taxon>Decapoda</taxon>
        <taxon>Pleocyemata</taxon>
        <taxon>Caridea</taxon>
        <taxon>Atyoidea</taxon>
        <taxon>Atyidae</taxon>
        <taxon>Halocaridina</taxon>
    </lineage>
</organism>
<evidence type="ECO:0000256" key="1">
    <source>
        <dbReference type="SAM" id="MobiDB-lite"/>
    </source>
</evidence>
<feature type="non-terminal residue" evidence="2">
    <location>
        <position position="161"/>
    </location>
</feature>
<feature type="compositionally biased region" description="Polar residues" evidence="1">
    <location>
        <begin position="152"/>
        <end position="161"/>
    </location>
</feature>
<gene>
    <name evidence="2" type="ORF">SK128_006060</name>
</gene>
<proteinExistence type="predicted"/>
<evidence type="ECO:0000313" key="3">
    <source>
        <dbReference type="Proteomes" id="UP001381693"/>
    </source>
</evidence>
<accession>A0AAN9AE29</accession>
<feature type="compositionally biased region" description="Low complexity" evidence="1">
    <location>
        <begin position="137"/>
        <end position="150"/>
    </location>
</feature>
<reference evidence="2 3" key="1">
    <citation type="submission" date="2023-11" db="EMBL/GenBank/DDBJ databases">
        <title>Halocaridina rubra genome assembly.</title>
        <authorList>
            <person name="Smith C."/>
        </authorList>
    </citation>
    <scope>NUCLEOTIDE SEQUENCE [LARGE SCALE GENOMIC DNA]</scope>
    <source>
        <strain evidence="2">EP-1</strain>
        <tissue evidence="2">Whole</tissue>
    </source>
</reference>
<feature type="compositionally biased region" description="Basic and acidic residues" evidence="1">
    <location>
        <begin position="102"/>
        <end position="117"/>
    </location>
</feature>
<feature type="compositionally biased region" description="Basic and acidic residues" evidence="1">
    <location>
        <begin position="1"/>
        <end position="40"/>
    </location>
</feature>
<protein>
    <submittedName>
        <fullName evidence="2">Uncharacterized protein</fullName>
    </submittedName>
</protein>
<keyword evidence="3" id="KW-1185">Reference proteome</keyword>